<dbReference type="PANTHER" id="PTHR20961:SF38">
    <property type="entry name" value="PROTEIN O-LINKED-MANNOSE BETA-1,4-N-ACETYLGLUCOSAMINYLTRANSFERASE 2"/>
    <property type="match status" value="1"/>
</dbReference>
<sequence length="628" mass="70841">MASNIGSTPTPTLREMVLVCVLLLLFMFMSPVSDSELTHYSTSLPPLRTKAIHIPASESKPTSSNSEATAEAPTVVRETTFIKHAPGWTILDSLYMHNGTFYVVTSNSPTEPPQTQYDPLKSPFQNLPPPRAILSKGLDVFGARGGMGEDWKRVPDEYLLRYVSVEEFRELFGIDLAAENVEKERVHIVPGLTFLLTDSPQFITHYYHFCAELWFGIWRTYASLGGGHNLPPPTRVFFPHLDSAHWRDYANMNQLFLRSVFPSTQMFFSHDWHDWVSLSLVQSKSKRNGGSKKGKPILFPRVLIADRSAAMPAYNYQRFQRTAAVPFGLPVPQGEEHGDWWAPVRDMVRAFAGLDDHSGFGSPSKNESPSQLQSQRTDPWYSLVHRLPTPPRDRLKVQDLIKPTIDPKFSTWTAPFPLPLDVSEEFEELASLFLTPLKHHHDFAQGTDALTVLAASLTRQRVTRPVVTYLSRQDWTRRKLRDEDHQRLVAELRKLEQEIGIEVIVVSAEKLSRWEQIRLVGRSTILLGVHGNGLTSELWMNLGIRSTVIEIFYPEGWAHDYEYTARAMGAGGGLKHFGIWNNQVLTAPNFPPPHYPEGFQGNQIPVDGKTVADLVKNRIGAAGEIDEG</sequence>
<proteinExistence type="predicted"/>
<name>A0A0D0CFH4_9AGAR</name>
<dbReference type="Pfam" id="PF04577">
    <property type="entry name" value="Glyco_transf_61"/>
    <property type="match status" value="1"/>
</dbReference>
<dbReference type="InterPro" id="IPR007657">
    <property type="entry name" value="Glycosyltransferase_61"/>
</dbReference>
<evidence type="ECO:0000259" key="9">
    <source>
        <dbReference type="Pfam" id="PF04577"/>
    </source>
</evidence>
<dbReference type="AlphaFoldDB" id="A0A0D0CFH4"/>
<gene>
    <name evidence="10" type="ORF">GYMLUDRAFT_42924</name>
</gene>
<keyword evidence="4" id="KW-0812">Transmembrane</keyword>
<keyword evidence="6" id="KW-0472">Membrane</keyword>
<keyword evidence="11" id="KW-1185">Reference proteome</keyword>
<feature type="chain" id="PRO_5002220256" description="Glycosyltransferase 61 catalytic domain-containing protein" evidence="8">
    <location>
        <begin position="36"/>
        <end position="628"/>
    </location>
</feature>
<dbReference type="GO" id="GO:0097363">
    <property type="term" value="F:protein O-acetylglucosaminyltransferase activity"/>
    <property type="evidence" value="ECO:0007669"/>
    <property type="project" value="TreeGrafter"/>
</dbReference>
<keyword evidence="2" id="KW-0328">Glycosyltransferase</keyword>
<evidence type="ECO:0000256" key="1">
    <source>
        <dbReference type="ARBA" id="ARBA00004167"/>
    </source>
</evidence>
<feature type="signal peptide" evidence="8">
    <location>
        <begin position="1"/>
        <end position="35"/>
    </location>
</feature>
<feature type="domain" description="Glycosyltransferase 61 catalytic" evidence="9">
    <location>
        <begin position="435"/>
        <end position="542"/>
    </location>
</feature>
<dbReference type="GO" id="GO:0005783">
    <property type="term" value="C:endoplasmic reticulum"/>
    <property type="evidence" value="ECO:0007669"/>
    <property type="project" value="TreeGrafter"/>
</dbReference>
<evidence type="ECO:0000256" key="5">
    <source>
        <dbReference type="ARBA" id="ARBA00022989"/>
    </source>
</evidence>
<dbReference type="GO" id="GO:0016020">
    <property type="term" value="C:membrane"/>
    <property type="evidence" value="ECO:0007669"/>
    <property type="project" value="UniProtKB-SubCell"/>
</dbReference>
<dbReference type="Proteomes" id="UP000053593">
    <property type="component" value="Unassembled WGS sequence"/>
</dbReference>
<comment type="subcellular location">
    <subcellularLocation>
        <location evidence="1">Membrane</location>
        <topology evidence="1">Single-pass membrane protein</topology>
    </subcellularLocation>
</comment>
<dbReference type="GO" id="GO:0035269">
    <property type="term" value="P:protein O-linked glycosylation via mannose"/>
    <property type="evidence" value="ECO:0007669"/>
    <property type="project" value="TreeGrafter"/>
</dbReference>
<evidence type="ECO:0000256" key="3">
    <source>
        <dbReference type="ARBA" id="ARBA00022679"/>
    </source>
</evidence>
<organism evidence="10 11">
    <name type="scientific">Collybiopsis luxurians FD-317 M1</name>
    <dbReference type="NCBI Taxonomy" id="944289"/>
    <lineage>
        <taxon>Eukaryota</taxon>
        <taxon>Fungi</taxon>
        <taxon>Dikarya</taxon>
        <taxon>Basidiomycota</taxon>
        <taxon>Agaricomycotina</taxon>
        <taxon>Agaricomycetes</taxon>
        <taxon>Agaricomycetidae</taxon>
        <taxon>Agaricales</taxon>
        <taxon>Marasmiineae</taxon>
        <taxon>Omphalotaceae</taxon>
        <taxon>Collybiopsis</taxon>
        <taxon>Collybiopsis luxurians</taxon>
    </lineage>
</organism>
<dbReference type="PANTHER" id="PTHR20961">
    <property type="entry name" value="GLYCOSYLTRANSFERASE"/>
    <property type="match status" value="1"/>
</dbReference>
<evidence type="ECO:0000256" key="2">
    <source>
        <dbReference type="ARBA" id="ARBA00022676"/>
    </source>
</evidence>
<evidence type="ECO:0000313" key="11">
    <source>
        <dbReference type="Proteomes" id="UP000053593"/>
    </source>
</evidence>
<keyword evidence="7" id="KW-0325">Glycoprotein</keyword>
<protein>
    <recommendedName>
        <fullName evidence="9">Glycosyltransferase 61 catalytic domain-containing protein</fullName>
    </recommendedName>
</protein>
<dbReference type="EMBL" id="KN834771">
    <property type="protein sequence ID" value="KIK61339.1"/>
    <property type="molecule type" value="Genomic_DNA"/>
</dbReference>
<dbReference type="HOGENOM" id="CLU_033167_0_0_1"/>
<keyword evidence="3" id="KW-0808">Transferase</keyword>
<keyword evidence="5" id="KW-1133">Transmembrane helix</keyword>
<accession>A0A0D0CFH4</accession>
<evidence type="ECO:0000256" key="8">
    <source>
        <dbReference type="SAM" id="SignalP"/>
    </source>
</evidence>
<dbReference type="OrthoDB" id="529273at2759"/>
<evidence type="ECO:0000256" key="6">
    <source>
        <dbReference type="ARBA" id="ARBA00023136"/>
    </source>
</evidence>
<evidence type="ECO:0000256" key="7">
    <source>
        <dbReference type="ARBA" id="ARBA00023180"/>
    </source>
</evidence>
<evidence type="ECO:0000313" key="10">
    <source>
        <dbReference type="EMBL" id="KIK61339.1"/>
    </source>
</evidence>
<evidence type="ECO:0000256" key="4">
    <source>
        <dbReference type="ARBA" id="ARBA00022692"/>
    </source>
</evidence>
<dbReference type="InterPro" id="IPR049625">
    <property type="entry name" value="Glyco_transf_61_cat"/>
</dbReference>
<keyword evidence="8" id="KW-0732">Signal</keyword>
<reference evidence="10 11" key="1">
    <citation type="submission" date="2014-04" db="EMBL/GenBank/DDBJ databases">
        <title>Evolutionary Origins and Diversification of the Mycorrhizal Mutualists.</title>
        <authorList>
            <consortium name="DOE Joint Genome Institute"/>
            <consortium name="Mycorrhizal Genomics Consortium"/>
            <person name="Kohler A."/>
            <person name="Kuo A."/>
            <person name="Nagy L.G."/>
            <person name="Floudas D."/>
            <person name="Copeland A."/>
            <person name="Barry K.W."/>
            <person name="Cichocki N."/>
            <person name="Veneault-Fourrey C."/>
            <person name="LaButti K."/>
            <person name="Lindquist E.A."/>
            <person name="Lipzen A."/>
            <person name="Lundell T."/>
            <person name="Morin E."/>
            <person name="Murat C."/>
            <person name="Riley R."/>
            <person name="Ohm R."/>
            <person name="Sun H."/>
            <person name="Tunlid A."/>
            <person name="Henrissat B."/>
            <person name="Grigoriev I.V."/>
            <person name="Hibbett D.S."/>
            <person name="Martin F."/>
        </authorList>
    </citation>
    <scope>NUCLEOTIDE SEQUENCE [LARGE SCALE GENOMIC DNA]</scope>
    <source>
        <strain evidence="10 11">FD-317 M1</strain>
    </source>
</reference>